<dbReference type="AlphaFoldDB" id="A0A919DK64"/>
<dbReference type="EMBL" id="BNBC01000001">
    <property type="protein sequence ID" value="GHE53186.1"/>
    <property type="molecule type" value="Genomic_DNA"/>
</dbReference>
<feature type="transmembrane region" description="Helical" evidence="2">
    <location>
        <begin position="111"/>
        <end position="131"/>
    </location>
</feature>
<organism evidence="3 4">
    <name type="scientific">Streptomyces spiralis</name>
    <dbReference type="NCBI Taxonomy" id="66376"/>
    <lineage>
        <taxon>Bacteria</taxon>
        <taxon>Bacillati</taxon>
        <taxon>Actinomycetota</taxon>
        <taxon>Actinomycetes</taxon>
        <taxon>Kitasatosporales</taxon>
        <taxon>Streptomycetaceae</taxon>
        <taxon>Streptomyces</taxon>
    </lineage>
</organism>
<sequence length="184" mass="19413">MEGAAQLILHKRSFPAAGGSLPATPQPRIKVLAARYPVLTGLIAAVYFGGLAGLALSTVTVGVVLWGLAMGIVFGLCSVVARKRLPRNVPEEPADWAVTAPPPGRRWPTGLVVALWPVTWLAATVFFWLAGHLRPAPIGWFTSAVFATVAMAIATFIGYRKARTSRPTRSPSAPPDQEHGGGPS</sequence>
<evidence type="ECO:0000313" key="4">
    <source>
        <dbReference type="Proteomes" id="UP000641386"/>
    </source>
</evidence>
<protein>
    <submittedName>
        <fullName evidence="3">Uncharacterized protein</fullName>
    </submittedName>
</protein>
<keyword evidence="2" id="KW-1133">Transmembrane helix</keyword>
<evidence type="ECO:0000256" key="1">
    <source>
        <dbReference type="SAM" id="MobiDB-lite"/>
    </source>
</evidence>
<proteinExistence type="predicted"/>
<feature type="transmembrane region" description="Helical" evidence="2">
    <location>
        <begin position="63"/>
        <end position="81"/>
    </location>
</feature>
<keyword evidence="2" id="KW-0812">Transmembrane</keyword>
<reference evidence="3" key="2">
    <citation type="submission" date="2020-09" db="EMBL/GenBank/DDBJ databases">
        <authorList>
            <person name="Sun Q."/>
            <person name="Ohkuma M."/>
        </authorList>
    </citation>
    <scope>NUCLEOTIDE SEQUENCE</scope>
    <source>
        <strain evidence="3">JCM 3302</strain>
    </source>
</reference>
<keyword evidence="2" id="KW-0472">Membrane</keyword>
<keyword evidence="4" id="KW-1185">Reference proteome</keyword>
<gene>
    <name evidence="3" type="ORF">GCM10014715_02460</name>
</gene>
<evidence type="ECO:0000256" key="2">
    <source>
        <dbReference type="SAM" id="Phobius"/>
    </source>
</evidence>
<name>A0A919DK64_9ACTN</name>
<evidence type="ECO:0000313" key="3">
    <source>
        <dbReference type="EMBL" id="GHE53186.1"/>
    </source>
</evidence>
<feature type="transmembrane region" description="Helical" evidence="2">
    <location>
        <begin position="137"/>
        <end position="159"/>
    </location>
</feature>
<accession>A0A919DK64</accession>
<dbReference type="Proteomes" id="UP000641386">
    <property type="component" value="Unassembled WGS sequence"/>
</dbReference>
<feature type="region of interest" description="Disordered" evidence="1">
    <location>
        <begin position="164"/>
        <end position="184"/>
    </location>
</feature>
<feature type="transmembrane region" description="Helical" evidence="2">
    <location>
        <begin position="36"/>
        <end position="57"/>
    </location>
</feature>
<reference evidence="3" key="1">
    <citation type="journal article" date="2014" name="Int. J. Syst. Evol. Microbiol.">
        <title>Complete genome sequence of Corynebacterium casei LMG S-19264T (=DSM 44701T), isolated from a smear-ripened cheese.</title>
        <authorList>
            <consortium name="US DOE Joint Genome Institute (JGI-PGF)"/>
            <person name="Walter F."/>
            <person name="Albersmeier A."/>
            <person name="Kalinowski J."/>
            <person name="Ruckert C."/>
        </authorList>
    </citation>
    <scope>NUCLEOTIDE SEQUENCE</scope>
    <source>
        <strain evidence="3">JCM 3302</strain>
    </source>
</reference>
<comment type="caution">
    <text evidence="3">The sequence shown here is derived from an EMBL/GenBank/DDBJ whole genome shotgun (WGS) entry which is preliminary data.</text>
</comment>